<dbReference type="EMBL" id="CM004482">
    <property type="protein sequence ID" value="OCT63960.1"/>
    <property type="molecule type" value="Genomic_DNA"/>
</dbReference>
<dbReference type="Pfam" id="PF12937">
    <property type="entry name" value="F-box-like"/>
    <property type="match status" value="1"/>
</dbReference>
<dbReference type="PROSITE" id="PS50181">
    <property type="entry name" value="FBOX"/>
    <property type="match status" value="1"/>
</dbReference>
<dbReference type="SUPFAM" id="SSF81383">
    <property type="entry name" value="F-box domain"/>
    <property type="match status" value="1"/>
</dbReference>
<dbReference type="AlphaFoldDB" id="A0A974C0J4"/>
<dbReference type="Gene3D" id="3.80.10.10">
    <property type="entry name" value="Ribonuclease Inhibitor"/>
    <property type="match status" value="3"/>
</dbReference>
<name>A0A974C0J4_XENLA</name>
<evidence type="ECO:0000313" key="3">
    <source>
        <dbReference type="Proteomes" id="UP000694892"/>
    </source>
</evidence>
<dbReference type="Proteomes" id="UP000694892">
    <property type="component" value="Chromosome 9_10L"/>
</dbReference>
<sequence>MDPTELSDEILLHILRYVPSTDLILNVKRTCRKLADLCLDKSLIQKVILHKEYQASDNQVKQMLREAGKEIRELDMSGCYWLSSSTVDLITQCKRLVRLDLSGCPLTSLRLSKLLSDLHQLSSLSIDVGAGFDSGQLTTECKATLRHVRELKQTLFAPSYGVVPCCVNLEKLLLYFEVLDRTREGTVMSGQLMVGESKIPHYQNLRLFYARLAPGYINEEVVRLYLTVFTDRTPENLRAFLISVPGSLAESSASKNLLDSMAKNVSLEAFQLPKSWLNGSSLLQHLKFSCPFYLSFSHSMISGGQLTQWVINGHMDCRSLVSLNLRACPFCLAPDLPFKKTVENIDCSILETLVTACPNLAHLNLSYAHHHSSENATRHLCDILAQLKHLRSLSLPVCAIVDTSSPTDKSLLQCPGQSTSRTATLGFGKKVRIGVQTDRMTLPDQNSCFWKLLKENPFIVHLELIGSNFYSAMPRNDPAIRNAYPPCALSHSVGDAQISNISELEFLQNLTLAQLPGIHTGSALVSIGMKCQQLRSLSLANLGMKGMVLYIASLCEMLSHCKHLKDLRLEQPYFSANGQFFQALSHCSSLQRLCIVSHNGNFQPDAVMSFISACPSLVVCHMFTGETLKACRNLQQSIKQSFQAERPALNVLIFPLLHESLADVIRDVPLMHLDEITLFKNGAILERYPQIPYYLKSGHLIFGFILPRPHPFTTSKLITTFPIFQLPETQAEQTKLRSNQELEWLGCPQTINEM</sequence>
<dbReference type="GO" id="GO:0019005">
    <property type="term" value="C:SCF ubiquitin ligase complex"/>
    <property type="evidence" value="ECO:0007669"/>
    <property type="project" value="TreeGrafter"/>
</dbReference>
<proteinExistence type="predicted"/>
<dbReference type="CDD" id="cd22128">
    <property type="entry name" value="F-box_FBXL18"/>
    <property type="match status" value="1"/>
</dbReference>
<dbReference type="InterPro" id="IPR045627">
    <property type="entry name" value="FBXL18_LRR"/>
</dbReference>
<evidence type="ECO:0000313" key="2">
    <source>
        <dbReference type="EMBL" id="OCT63960.1"/>
    </source>
</evidence>
<dbReference type="PANTHER" id="PTHR16134">
    <property type="entry name" value="F-BOX/TPR REPEAT PROTEIN POF3"/>
    <property type="match status" value="1"/>
</dbReference>
<dbReference type="OMA" id="VLYSECR"/>
<dbReference type="PANTHER" id="PTHR16134:SF19">
    <property type="entry name" value="F-BOX AND LEUCINE-RICH REPEAT PROTEIN 18"/>
    <property type="match status" value="1"/>
</dbReference>
<dbReference type="InterPro" id="IPR001810">
    <property type="entry name" value="F-box_dom"/>
</dbReference>
<dbReference type="InterPro" id="IPR047948">
    <property type="entry name" value="FBXL18_F-box"/>
</dbReference>
<dbReference type="SUPFAM" id="SSF52047">
    <property type="entry name" value="RNI-like"/>
    <property type="match status" value="1"/>
</dbReference>
<dbReference type="GO" id="GO:0031146">
    <property type="term" value="P:SCF-dependent proteasomal ubiquitin-dependent protein catabolic process"/>
    <property type="evidence" value="ECO:0007669"/>
    <property type="project" value="InterPro"/>
</dbReference>
<reference evidence="3" key="1">
    <citation type="journal article" date="2016" name="Nature">
        <title>Genome evolution in the allotetraploid frog Xenopus laevis.</title>
        <authorList>
            <person name="Session A.M."/>
            <person name="Uno Y."/>
            <person name="Kwon T."/>
            <person name="Chapman J.A."/>
            <person name="Toyoda A."/>
            <person name="Takahashi S."/>
            <person name="Fukui A."/>
            <person name="Hikosaka A."/>
            <person name="Suzuki A."/>
            <person name="Kondo M."/>
            <person name="van Heeringen S.J."/>
            <person name="Quigley I."/>
            <person name="Heinz S."/>
            <person name="Ogino H."/>
            <person name="Ochi H."/>
            <person name="Hellsten U."/>
            <person name="Lyons J.B."/>
            <person name="Simakov O."/>
            <person name="Putnam N."/>
            <person name="Stites J."/>
            <person name="Kuroki Y."/>
            <person name="Tanaka T."/>
            <person name="Michiue T."/>
            <person name="Watanabe M."/>
            <person name="Bogdanovic O."/>
            <person name="Lister R."/>
            <person name="Georgiou G."/>
            <person name="Paranjpe S.S."/>
            <person name="van Kruijsbergen I."/>
            <person name="Shu S."/>
            <person name="Carlson J."/>
            <person name="Kinoshita T."/>
            <person name="Ohta Y."/>
            <person name="Mawaribuchi S."/>
            <person name="Jenkins J."/>
            <person name="Grimwood J."/>
            <person name="Schmutz J."/>
            <person name="Mitros T."/>
            <person name="Mozaffari S.V."/>
            <person name="Suzuki Y."/>
            <person name="Haramoto Y."/>
            <person name="Yamamoto T.S."/>
            <person name="Takagi C."/>
            <person name="Heald R."/>
            <person name="Miller K."/>
            <person name="Haudenschild C."/>
            <person name="Kitzman J."/>
            <person name="Nakayama T."/>
            <person name="Izutsu Y."/>
            <person name="Robert J."/>
            <person name="Fortriede J."/>
            <person name="Burns K."/>
            <person name="Lotay V."/>
            <person name="Karimi K."/>
            <person name="Yasuoka Y."/>
            <person name="Dichmann D.S."/>
            <person name="Flajnik M.F."/>
            <person name="Houston D.W."/>
            <person name="Shendure J."/>
            <person name="DuPasquier L."/>
            <person name="Vize P.D."/>
            <person name="Zorn A.M."/>
            <person name="Ito M."/>
            <person name="Marcotte E.M."/>
            <person name="Wallingford J.B."/>
            <person name="Ito Y."/>
            <person name="Asashima M."/>
            <person name="Ueno N."/>
            <person name="Matsuda Y."/>
            <person name="Veenstra G.J."/>
            <person name="Fujiyama A."/>
            <person name="Harland R.M."/>
            <person name="Taira M."/>
            <person name="Rokhsar D.S."/>
        </authorList>
    </citation>
    <scope>NUCLEOTIDE SEQUENCE [LARGE SCALE GENOMIC DNA]</scope>
    <source>
        <strain evidence="3">J</strain>
    </source>
</reference>
<organism evidence="2 3">
    <name type="scientific">Xenopus laevis</name>
    <name type="common">African clawed frog</name>
    <dbReference type="NCBI Taxonomy" id="8355"/>
    <lineage>
        <taxon>Eukaryota</taxon>
        <taxon>Metazoa</taxon>
        <taxon>Chordata</taxon>
        <taxon>Craniata</taxon>
        <taxon>Vertebrata</taxon>
        <taxon>Euteleostomi</taxon>
        <taxon>Amphibia</taxon>
        <taxon>Batrachia</taxon>
        <taxon>Anura</taxon>
        <taxon>Pipoidea</taxon>
        <taxon>Pipidae</taxon>
        <taxon>Xenopodinae</taxon>
        <taxon>Xenopus</taxon>
        <taxon>Xenopus</taxon>
    </lineage>
</organism>
<dbReference type="Pfam" id="PF19729">
    <property type="entry name" value="LRR_FBXL18"/>
    <property type="match status" value="1"/>
</dbReference>
<dbReference type="InterPro" id="IPR032675">
    <property type="entry name" value="LRR_dom_sf"/>
</dbReference>
<accession>A0A974C0J4</accession>
<evidence type="ECO:0000259" key="1">
    <source>
        <dbReference type="PROSITE" id="PS50181"/>
    </source>
</evidence>
<gene>
    <name evidence="2" type="ORF">XELAEV_18045056mg</name>
</gene>
<protein>
    <recommendedName>
        <fullName evidence="1">F-box domain-containing protein</fullName>
    </recommendedName>
</protein>
<feature type="domain" description="F-box" evidence="1">
    <location>
        <begin position="1"/>
        <end position="47"/>
    </location>
</feature>
<dbReference type="InterPro" id="IPR036047">
    <property type="entry name" value="F-box-like_dom_sf"/>
</dbReference>